<dbReference type="SUPFAM" id="SSF51120">
    <property type="entry name" value="beta-Roll"/>
    <property type="match status" value="1"/>
</dbReference>
<dbReference type="InterPro" id="IPR050557">
    <property type="entry name" value="RTX_toxin/Mannuronan_C5-epim"/>
</dbReference>
<comment type="cofactor">
    <cofactor evidence="1">
        <name>Ca(2+)</name>
        <dbReference type="ChEBI" id="CHEBI:29108"/>
    </cofactor>
</comment>
<organism evidence="6 7">
    <name type="scientific">Shinella curvata</name>
    <dbReference type="NCBI Taxonomy" id="1817964"/>
    <lineage>
        <taxon>Bacteria</taxon>
        <taxon>Pseudomonadati</taxon>
        <taxon>Pseudomonadota</taxon>
        <taxon>Alphaproteobacteria</taxon>
        <taxon>Hyphomicrobiales</taxon>
        <taxon>Rhizobiaceae</taxon>
        <taxon>Shinella</taxon>
    </lineage>
</organism>
<accession>A0ABT8XMU7</accession>
<dbReference type="InterPro" id="IPR011049">
    <property type="entry name" value="Serralysin-like_metalloprot_C"/>
</dbReference>
<name>A0ABT8XMU7_9HYPH</name>
<evidence type="ECO:0000313" key="6">
    <source>
        <dbReference type="EMBL" id="MDO6125071.1"/>
    </source>
</evidence>
<evidence type="ECO:0000259" key="5">
    <source>
        <dbReference type="Pfam" id="PF08548"/>
    </source>
</evidence>
<comment type="caution">
    <text evidence="6">The sequence shown here is derived from an EMBL/GenBank/DDBJ whole genome shotgun (WGS) entry which is preliminary data.</text>
</comment>
<dbReference type="Pfam" id="PF00353">
    <property type="entry name" value="HemolysinCabind"/>
    <property type="match status" value="1"/>
</dbReference>
<dbReference type="InterPro" id="IPR001343">
    <property type="entry name" value="Hemolysn_Ca-bd"/>
</dbReference>
<dbReference type="Proteomes" id="UP001177080">
    <property type="component" value="Unassembled WGS sequence"/>
</dbReference>
<dbReference type="Gene3D" id="2.150.10.10">
    <property type="entry name" value="Serralysin-like metalloprotease, C-terminal"/>
    <property type="match status" value="1"/>
</dbReference>
<dbReference type="InterPro" id="IPR018511">
    <property type="entry name" value="Hemolysin-typ_Ca-bd_CS"/>
</dbReference>
<dbReference type="EMBL" id="WHSC02000022">
    <property type="protein sequence ID" value="MDO6125071.1"/>
    <property type="molecule type" value="Genomic_DNA"/>
</dbReference>
<gene>
    <name evidence="6" type="ORF">GB928_028210</name>
</gene>
<dbReference type="Pfam" id="PF08548">
    <property type="entry name" value="Peptidase_M10_C"/>
    <property type="match status" value="1"/>
</dbReference>
<evidence type="ECO:0000256" key="3">
    <source>
        <dbReference type="ARBA" id="ARBA00022525"/>
    </source>
</evidence>
<keyword evidence="3" id="KW-0964">Secreted</keyword>
<sequence>MSYTNFTIGELKGYIDMVRAFDFSSVDWGEVISFLQNSGLYTPEVAAVIDEFASGNFNTLFRGLEMLDEIAAEYPSSMLFSEALEDYFSSETVDYAEILPDDVSRPLELEWGDTWDGIKDQLESYGIDYNELKDIWENDLGLPSEWSSDAVKEFLVAKTYDSLFDSAKDYVRTLLESNGLGRFYQQVEDSIALRDKLTNFHTNLFSIIEDGVSGKVDDPEVMFQRMDDVTREGLGDILDIKGSVKNVLEKIGSGFFGDDDAGDDKSIHHAASAAGADTQGFSLTISPIKGTFKGGAGDDALVGGRASDRIVLGRGDDLAFGSAGNDSIFGESGRDQLGGGAGRDKLIGGTGADVLWGGASADLFIFRSIKDSTTKASGRDTILDFSRKEGDRIDLKLIDADSTVKHNQKFEFIGTHKFNKDAGELRYQKKNGDTFIYGDTNGDGKADFSIEIDHSLKLKAGDFIL</sequence>
<protein>
    <recommendedName>
        <fullName evidence="5">Peptidase M10 serralysin C-terminal domain-containing protein</fullName>
    </recommendedName>
</protein>
<dbReference type="RefSeq" id="WP_244764176.1">
    <property type="nucleotide sequence ID" value="NZ_JALJCJ010000014.1"/>
</dbReference>
<dbReference type="PRINTS" id="PR00313">
    <property type="entry name" value="CABNDNGRPT"/>
</dbReference>
<keyword evidence="7" id="KW-1185">Reference proteome</keyword>
<feature type="domain" description="Peptidase M10 serralysin C-terminal" evidence="5">
    <location>
        <begin position="340"/>
        <end position="464"/>
    </location>
</feature>
<evidence type="ECO:0000313" key="7">
    <source>
        <dbReference type="Proteomes" id="UP001177080"/>
    </source>
</evidence>
<dbReference type="PANTHER" id="PTHR38340:SF1">
    <property type="entry name" value="S-LAYER PROTEIN"/>
    <property type="match status" value="1"/>
</dbReference>
<evidence type="ECO:0000256" key="4">
    <source>
        <dbReference type="ARBA" id="ARBA00022737"/>
    </source>
</evidence>
<dbReference type="PROSITE" id="PS00330">
    <property type="entry name" value="HEMOLYSIN_CALCIUM"/>
    <property type="match status" value="3"/>
</dbReference>
<keyword evidence="4" id="KW-0677">Repeat</keyword>
<proteinExistence type="predicted"/>
<evidence type="ECO:0000256" key="1">
    <source>
        <dbReference type="ARBA" id="ARBA00001913"/>
    </source>
</evidence>
<reference evidence="6" key="1">
    <citation type="submission" date="2022-04" db="EMBL/GenBank/DDBJ databases">
        <title>Shinella lacus sp. nov., a novel member of the genus Shinella from water.</title>
        <authorList>
            <person name="Deng Y."/>
        </authorList>
    </citation>
    <scope>NUCLEOTIDE SEQUENCE</scope>
    <source>
        <strain evidence="6">JCM 31239</strain>
    </source>
</reference>
<dbReference type="PANTHER" id="PTHR38340">
    <property type="entry name" value="S-LAYER PROTEIN"/>
    <property type="match status" value="1"/>
</dbReference>
<comment type="subcellular location">
    <subcellularLocation>
        <location evidence="2">Secreted</location>
    </subcellularLocation>
</comment>
<dbReference type="InterPro" id="IPR013858">
    <property type="entry name" value="Peptidase_M10B_C"/>
</dbReference>
<evidence type="ECO:0000256" key="2">
    <source>
        <dbReference type="ARBA" id="ARBA00004613"/>
    </source>
</evidence>